<name>A0ACB9RYB4_9MYRT</name>
<sequence length="340" mass="37552">MNCLCRVPSYTSVVLRRSSVVLSRPRIPSLPAFYPPLDWVHFPTFSDPAPWKSLVRFYSQSSKKGRPKAAIAKSKLKTAEEVPTAVDREKGVFYVVRKGDIVGVYRSFSDCQAQFGSSIHDPPVSILKGHDLPTESKDYILSRGLKNAMYTMDAADLKDDLFGMLTPCPVVEPASYRVDSSQEDDEGSVEVSSIALQSCKMEFDGASKGNPGRAGAGAVLRADDGTLVCKVWEGVGEATCNFAEYRGIILGMKFALQKGYKRIRIQGDSKLVCMQVQGLWKVRHKELAKLFKVVKTLKQNFLSFEISHVLRAENKEADSLANKGVILADGEVEEECIQLS</sequence>
<reference evidence="2" key="1">
    <citation type="journal article" date="2023" name="Front. Plant Sci.">
        <title>Chromosomal-level genome assembly of Melastoma candidum provides insights into trichome evolution.</title>
        <authorList>
            <person name="Zhong Y."/>
            <person name="Wu W."/>
            <person name="Sun C."/>
            <person name="Zou P."/>
            <person name="Liu Y."/>
            <person name="Dai S."/>
            <person name="Zhou R."/>
        </authorList>
    </citation>
    <scope>NUCLEOTIDE SEQUENCE [LARGE SCALE GENOMIC DNA]</scope>
</reference>
<gene>
    <name evidence="1" type="ORF">MLD38_008528</name>
</gene>
<dbReference type="Proteomes" id="UP001057402">
    <property type="component" value="Chromosome 3"/>
</dbReference>
<proteinExistence type="predicted"/>
<evidence type="ECO:0000313" key="2">
    <source>
        <dbReference type="Proteomes" id="UP001057402"/>
    </source>
</evidence>
<comment type="caution">
    <text evidence="1">The sequence shown here is derived from an EMBL/GenBank/DDBJ whole genome shotgun (WGS) entry which is preliminary data.</text>
</comment>
<keyword evidence="2" id="KW-1185">Reference proteome</keyword>
<organism evidence="1 2">
    <name type="scientific">Melastoma candidum</name>
    <dbReference type="NCBI Taxonomy" id="119954"/>
    <lineage>
        <taxon>Eukaryota</taxon>
        <taxon>Viridiplantae</taxon>
        <taxon>Streptophyta</taxon>
        <taxon>Embryophyta</taxon>
        <taxon>Tracheophyta</taxon>
        <taxon>Spermatophyta</taxon>
        <taxon>Magnoliopsida</taxon>
        <taxon>eudicotyledons</taxon>
        <taxon>Gunneridae</taxon>
        <taxon>Pentapetalae</taxon>
        <taxon>rosids</taxon>
        <taxon>malvids</taxon>
        <taxon>Myrtales</taxon>
        <taxon>Melastomataceae</taxon>
        <taxon>Melastomatoideae</taxon>
        <taxon>Melastomateae</taxon>
        <taxon>Melastoma</taxon>
    </lineage>
</organism>
<evidence type="ECO:0000313" key="1">
    <source>
        <dbReference type="EMBL" id="KAI4382579.1"/>
    </source>
</evidence>
<protein>
    <submittedName>
        <fullName evidence="1">Uncharacterized protein</fullName>
    </submittedName>
</protein>
<accession>A0ACB9RYB4</accession>
<dbReference type="EMBL" id="CM042882">
    <property type="protein sequence ID" value="KAI4382579.1"/>
    <property type="molecule type" value="Genomic_DNA"/>
</dbReference>